<dbReference type="EMBL" id="JACRTG010000016">
    <property type="protein sequence ID" value="MBC8587884.1"/>
    <property type="molecule type" value="Genomic_DNA"/>
</dbReference>
<evidence type="ECO:0000256" key="1">
    <source>
        <dbReference type="ARBA" id="ARBA00022598"/>
    </source>
</evidence>
<dbReference type="Gene3D" id="3.30.1490.20">
    <property type="entry name" value="ATP-grasp fold, A domain"/>
    <property type="match status" value="1"/>
</dbReference>
<keyword evidence="1 4" id="KW-0436">Ligase</keyword>
<dbReference type="PROSITE" id="PS50975">
    <property type="entry name" value="ATP_GRASP"/>
    <property type="match status" value="1"/>
</dbReference>
<reference evidence="4" key="1">
    <citation type="submission" date="2020-08" db="EMBL/GenBank/DDBJ databases">
        <title>Genome public.</title>
        <authorList>
            <person name="Liu C."/>
            <person name="Sun Q."/>
        </authorList>
    </citation>
    <scope>NUCLEOTIDE SEQUENCE</scope>
    <source>
        <strain evidence="4">BX21</strain>
    </source>
</reference>
<gene>
    <name evidence="4" type="ORF">H8707_06500</name>
</gene>
<evidence type="ECO:0000259" key="3">
    <source>
        <dbReference type="PROSITE" id="PS50975"/>
    </source>
</evidence>
<proteinExistence type="predicted"/>
<dbReference type="InterPro" id="IPR011095">
    <property type="entry name" value="Dala_Dala_lig_C"/>
</dbReference>
<evidence type="ECO:0000313" key="5">
    <source>
        <dbReference type="Proteomes" id="UP000601171"/>
    </source>
</evidence>
<name>A0A926EWT5_9FIRM</name>
<dbReference type="RefSeq" id="WP_262429331.1">
    <property type="nucleotide sequence ID" value="NZ_JACRTG010000016.1"/>
</dbReference>
<dbReference type="GO" id="GO:0046872">
    <property type="term" value="F:metal ion binding"/>
    <property type="evidence" value="ECO:0007669"/>
    <property type="project" value="InterPro"/>
</dbReference>
<dbReference type="InterPro" id="IPR011761">
    <property type="entry name" value="ATP-grasp"/>
</dbReference>
<sequence length="393" mass="45481">MNNKAVILGSNYYIGLSIIRCLGENGVYTVAVDYSKKETYGAKSKYLNEQLIAPHYKENPEGLLKFLIDFAKDEQLKPVLYPGADQYVEFMDAYLDRLSEYYLIPMTEQGLWTKVMNKESLHELAVKHGVLVPETTRPTDKDFYERMEKEIKYPCIVKPTDSASFVAKFRKKIFLVNNKEELDKALSLSKDAKLDVIVQRIIPGFDDHMYTFDAHMNQESEVTHWMTCHKLRQYPINFGASVYTEQKYVQELYDIGAPFFKAIKYKGFGEIEFKKDAETKKYYLIEINTRTTNLNSLLYKAGINFPYVAYRDMIGDPLEPKAVKEDTGLAFRYLQEDLLAIRGYIKKNQLTTGSVIKSLSRKKAPAIWSLNDPKPAFNYFGIVVGKVFRKLFR</sequence>
<dbReference type="SUPFAM" id="SSF56059">
    <property type="entry name" value="Glutathione synthetase ATP-binding domain-like"/>
    <property type="match status" value="1"/>
</dbReference>
<keyword evidence="2" id="KW-0067">ATP-binding</keyword>
<dbReference type="AlphaFoldDB" id="A0A926EWT5"/>
<dbReference type="InterPro" id="IPR013815">
    <property type="entry name" value="ATP_grasp_subdomain_1"/>
</dbReference>
<dbReference type="GO" id="GO:0008716">
    <property type="term" value="F:D-alanine-D-alanine ligase activity"/>
    <property type="evidence" value="ECO:0007669"/>
    <property type="project" value="InterPro"/>
</dbReference>
<dbReference type="Pfam" id="PF07478">
    <property type="entry name" value="Dala_Dala_lig_C"/>
    <property type="match status" value="1"/>
</dbReference>
<keyword evidence="2" id="KW-0547">Nucleotide-binding</keyword>
<feature type="domain" description="ATP-grasp" evidence="3">
    <location>
        <begin position="122"/>
        <end position="314"/>
    </location>
</feature>
<organism evidence="4 5">
    <name type="scientific">Paratissierella segnis</name>
    <dbReference type="NCBI Taxonomy" id="2763679"/>
    <lineage>
        <taxon>Bacteria</taxon>
        <taxon>Bacillati</taxon>
        <taxon>Bacillota</taxon>
        <taxon>Tissierellia</taxon>
        <taxon>Tissierellales</taxon>
        <taxon>Tissierellaceae</taxon>
        <taxon>Paratissierella</taxon>
    </lineage>
</organism>
<keyword evidence="5" id="KW-1185">Reference proteome</keyword>
<dbReference type="Proteomes" id="UP000601171">
    <property type="component" value="Unassembled WGS sequence"/>
</dbReference>
<dbReference type="GO" id="GO:0005524">
    <property type="term" value="F:ATP binding"/>
    <property type="evidence" value="ECO:0007669"/>
    <property type="project" value="UniProtKB-UniRule"/>
</dbReference>
<dbReference type="Gene3D" id="3.30.470.20">
    <property type="entry name" value="ATP-grasp fold, B domain"/>
    <property type="match status" value="1"/>
</dbReference>
<comment type="caution">
    <text evidence="4">The sequence shown here is derived from an EMBL/GenBank/DDBJ whole genome shotgun (WGS) entry which is preliminary data.</text>
</comment>
<accession>A0A926EWT5</accession>
<protein>
    <submittedName>
        <fullName evidence="4">Carboxylate--amine ligase</fullName>
    </submittedName>
</protein>
<evidence type="ECO:0000256" key="2">
    <source>
        <dbReference type="PROSITE-ProRule" id="PRU00409"/>
    </source>
</evidence>
<evidence type="ECO:0000313" key="4">
    <source>
        <dbReference type="EMBL" id="MBC8587884.1"/>
    </source>
</evidence>